<feature type="signal peptide" evidence="2">
    <location>
        <begin position="1"/>
        <end position="17"/>
    </location>
</feature>
<dbReference type="AlphaFoldDB" id="A0A9W9B6I4"/>
<keyword evidence="2" id="KW-0732">Signal</keyword>
<name>A0A9W9B6I4_9HYPO</name>
<protein>
    <recommendedName>
        <fullName evidence="5">Secreted protein</fullName>
    </recommendedName>
</protein>
<gene>
    <name evidence="3" type="ORF">T069G_10228</name>
</gene>
<dbReference type="RefSeq" id="XP_056023728.1">
    <property type="nucleotide sequence ID" value="XM_056177438.1"/>
</dbReference>
<comment type="caution">
    <text evidence="3">The sequence shown here is derived from an EMBL/GenBank/DDBJ whole genome shotgun (WGS) entry which is preliminary data.</text>
</comment>
<feature type="chain" id="PRO_5040946791" description="Secreted protein" evidence="2">
    <location>
        <begin position="18"/>
        <end position="96"/>
    </location>
</feature>
<evidence type="ECO:0000256" key="1">
    <source>
        <dbReference type="SAM" id="MobiDB-lite"/>
    </source>
</evidence>
<dbReference type="Proteomes" id="UP001140511">
    <property type="component" value="Unassembled WGS sequence"/>
</dbReference>
<evidence type="ECO:0008006" key="5">
    <source>
        <dbReference type="Google" id="ProtNLM"/>
    </source>
</evidence>
<evidence type="ECO:0000313" key="4">
    <source>
        <dbReference type="Proteomes" id="UP001140511"/>
    </source>
</evidence>
<proteinExistence type="predicted"/>
<organism evidence="3 4">
    <name type="scientific">Trichoderma breve</name>
    <dbReference type="NCBI Taxonomy" id="2034170"/>
    <lineage>
        <taxon>Eukaryota</taxon>
        <taxon>Fungi</taxon>
        <taxon>Dikarya</taxon>
        <taxon>Ascomycota</taxon>
        <taxon>Pezizomycotina</taxon>
        <taxon>Sordariomycetes</taxon>
        <taxon>Hypocreomycetidae</taxon>
        <taxon>Hypocreales</taxon>
        <taxon>Hypocreaceae</taxon>
        <taxon>Trichoderma</taxon>
    </lineage>
</organism>
<accession>A0A9W9B6I4</accession>
<feature type="region of interest" description="Disordered" evidence="1">
    <location>
        <begin position="18"/>
        <end position="37"/>
    </location>
</feature>
<dbReference type="GeneID" id="80872126"/>
<keyword evidence="4" id="KW-1185">Reference proteome</keyword>
<dbReference type="EMBL" id="JAOPEN010000007">
    <property type="protein sequence ID" value="KAJ4854670.1"/>
    <property type="molecule type" value="Genomic_DNA"/>
</dbReference>
<evidence type="ECO:0000313" key="3">
    <source>
        <dbReference type="EMBL" id="KAJ4854670.1"/>
    </source>
</evidence>
<evidence type="ECO:0000256" key="2">
    <source>
        <dbReference type="SAM" id="SignalP"/>
    </source>
</evidence>
<reference evidence="3" key="1">
    <citation type="submission" date="2022-09" db="EMBL/GenBank/DDBJ databases">
        <title>Chromosome-level assembly of Trichoderma breve T069, a fungus used in development of biopesticide product.</title>
        <authorList>
            <person name="Lin R."/>
            <person name="Liu T."/>
        </authorList>
    </citation>
    <scope>NUCLEOTIDE SEQUENCE</scope>
    <source>
        <strain evidence="3">T069</strain>
    </source>
</reference>
<sequence>MWRPLFLSSSLLTRPLSLPPQGGVRYEPEYETGGDDDLDVGIRHHLRYAGIGHDDRIAVPHGKTLLHPAHVCHHGDYDAFEFAGHDSRRPVPSQVV</sequence>